<sequence length="411" mass="44890">MSDETIERSTRRLATIRDRLDSGMDRREFVRTLVTGGYAVGMAQFLGVEDFLRADDGDVPIVTALVRDDPNDPWSLTERTRYVPADWYAAVESAIELNERLARLAFTGYLGSAVVPGSYQSETATVSVGISRDWDSVRDLLDQLVAGIPVDIEALFDNDGINDLEDVGDIEDAEDLESVENIEAGRDSFEPRILEHVHNGYAPSGVACETPTSLATLGPALYNPDTEQSFFVTAEHAFNSGPDPVGEPVSLPIQDSDHVSLGTVASAHPAEDFATIEPTGDIEPASLIDTQPSLRVRGQYTKFGLADLMARDERLEKVGAMTGHTTGAIQGIDAVTCFTDDFCRYGQIRWGGEMDLTDGDSGSVSFHADPEGDDDDVLIAGFNNARTWWPGQSYVWGVGAYRITERYGYHF</sequence>
<dbReference type="AlphaFoldDB" id="L9ZP07"/>
<evidence type="ECO:0000313" key="2">
    <source>
        <dbReference type="Proteomes" id="UP000011519"/>
    </source>
</evidence>
<evidence type="ECO:0000313" key="1">
    <source>
        <dbReference type="EMBL" id="ELY88240.1"/>
    </source>
</evidence>
<protein>
    <submittedName>
        <fullName evidence="1">Uncharacterized protein</fullName>
    </submittedName>
</protein>
<reference evidence="1 2" key="1">
    <citation type="journal article" date="2014" name="PLoS Genet.">
        <title>Phylogenetically driven sequencing of extremely halophilic archaea reveals strategies for static and dynamic osmo-response.</title>
        <authorList>
            <person name="Becker E.A."/>
            <person name="Seitzer P.M."/>
            <person name="Tritt A."/>
            <person name="Larsen D."/>
            <person name="Krusor M."/>
            <person name="Yao A.I."/>
            <person name="Wu D."/>
            <person name="Madern D."/>
            <person name="Eisen J.A."/>
            <person name="Darling A.E."/>
            <person name="Facciotti M.T."/>
        </authorList>
    </citation>
    <scope>NUCLEOTIDE SEQUENCE [LARGE SCALE GENOMIC DNA]</scope>
    <source>
        <strain evidence="1 2">JCM 10989</strain>
    </source>
</reference>
<gene>
    <name evidence="1" type="ORF">C483_16046</name>
</gene>
<proteinExistence type="predicted"/>
<name>L9ZP07_9EURY</name>
<dbReference type="InterPro" id="IPR009003">
    <property type="entry name" value="Peptidase_S1_PA"/>
</dbReference>
<dbReference type="SUPFAM" id="SSF50494">
    <property type="entry name" value="Trypsin-like serine proteases"/>
    <property type="match status" value="1"/>
</dbReference>
<keyword evidence="2" id="KW-1185">Reference proteome</keyword>
<dbReference type="PATRIC" id="fig|1227493.4.peg.3224"/>
<dbReference type="OrthoDB" id="333539at2157"/>
<organism evidence="1 2">
    <name type="scientific">Natrialba hulunbeirensis JCM 10989</name>
    <dbReference type="NCBI Taxonomy" id="1227493"/>
    <lineage>
        <taxon>Archaea</taxon>
        <taxon>Methanobacteriati</taxon>
        <taxon>Methanobacteriota</taxon>
        <taxon>Stenosarchaea group</taxon>
        <taxon>Halobacteria</taxon>
        <taxon>Halobacteriales</taxon>
        <taxon>Natrialbaceae</taxon>
        <taxon>Natrialba</taxon>
    </lineage>
</organism>
<comment type="caution">
    <text evidence="1">The sequence shown here is derived from an EMBL/GenBank/DDBJ whole genome shotgun (WGS) entry which is preliminary data.</text>
</comment>
<dbReference type="EMBL" id="AOIM01000039">
    <property type="protein sequence ID" value="ELY88240.1"/>
    <property type="molecule type" value="Genomic_DNA"/>
</dbReference>
<accession>L9ZP07</accession>
<dbReference type="Proteomes" id="UP000011519">
    <property type="component" value="Unassembled WGS sequence"/>
</dbReference>
<dbReference type="RefSeq" id="WP_006654353.1">
    <property type="nucleotide sequence ID" value="NZ_AOIM01000039.1"/>
</dbReference>